<gene>
    <name evidence="2" type="ORF">PL14_03305</name>
</gene>
<sequence length="174" mass="19518">MHWHFIKYVWFTFLAVVLPSQAFGCLIESGTHSHAEPKVSLQRDAEKTSLTAIVHQQTLLQAIAIQQPISDQQSISDQQDKQTAPPVSKSLHSDTSAAIVTASRWGVTSRVVEYDGPTFVDNTPDYDVTVAPFRLYLFPVAELAAWQARPYSSHHRISGWKETNAMYVALNSQY</sequence>
<evidence type="ECO:0000313" key="3">
    <source>
        <dbReference type="Proteomes" id="UP000078309"/>
    </source>
</evidence>
<dbReference type="RefSeq" id="WP_064626706.1">
    <property type="nucleotide sequence ID" value="NZ_CP022102.1"/>
</dbReference>
<evidence type="ECO:0000256" key="1">
    <source>
        <dbReference type="SAM" id="MobiDB-lite"/>
    </source>
</evidence>
<reference evidence="2 3" key="1">
    <citation type="journal article" date="2017" name="J. Fish Dis.">
        <title>Comparative assessment of Vibrio virulence in marine fish larvae.</title>
        <authorList>
            <person name="Ronneseth A."/>
            <person name="Castillo D."/>
            <person name="D'Alvise P."/>
            <person name="Tonnesen O."/>
            <person name="Haugland G."/>
            <person name="Grotkjaer T."/>
            <person name="Engell-Sorensen K."/>
            <person name="Norremark L."/>
            <person name="Bergh O."/>
            <person name="Wergeland H.I."/>
            <person name="Gram L."/>
        </authorList>
    </citation>
    <scope>NUCLEOTIDE SEQUENCE [LARGE SCALE GENOMIC DNA]</scope>
    <source>
        <strain evidence="2 3">90-11-286</strain>
    </source>
</reference>
<comment type="caution">
    <text evidence="2">The sequence shown here is derived from an EMBL/GenBank/DDBJ whole genome shotgun (WGS) entry which is preliminary data.</text>
</comment>
<dbReference type="EMBL" id="JAHGUI010000011">
    <property type="protein sequence ID" value="MBT2917710.1"/>
    <property type="molecule type" value="Genomic_DNA"/>
</dbReference>
<dbReference type="Proteomes" id="UP000078309">
    <property type="component" value="Unassembled WGS sequence"/>
</dbReference>
<dbReference type="AlphaFoldDB" id="A0ABD4QR28"/>
<accession>A0ABD4QR28</accession>
<name>A0ABD4QR28_VIBAN</name>
<evidence type="ECO:0000313" key="2">
    <source>
        <dbReference type="EMBL" id="MBT2917710.1"/>
    </source>
</evidence>
<organism evidence="2 3">
    <name type="scientific">Vibrio anguillarum</name>
    <name type="common">Listonella anguillarum</name>
    <dbReference type="NCBI Taxonomy" id="55601"/>
    <lineage>
        <taxon>Bacteria</taxon>
        <taxon>Pseudomonadati</taxon>
        <taxon>Pseudomonadota</taxon>
        <taxon>Gammaproteobacteria</taxon>
        <taxon>Vibrionales</taxon>
        <taxon>Vibrionaceae</taxon>
        <taxon>Vibrio</taxon>
    </lineage>
</organism>
<protein>
    <submittedName>
        <fullName evidence="2">Uncharacterized protein</fullName>
    </submittedName>
</protein>
<feature type="region of interest" description="Disordered" evidence="1">
    <location>
        <begin position="71"/>
        <end position="92"/>
    </location>
</feature>
<proteinExistence type="predicted"/>